<dbReference type="InterPro" id="IPR020084">
    <property type="entry name" value="NUDIX_hydrolase_CS"/>
</dbReference>
<dbReference type="Proteomes" id="UP000433101">
    <property type="component" value="Unassembled WGS sequence"/>
</dbReference>
<gene>
    <name evidence="4" type="ORF">GR183_08160</name>
</gene>
<evidence type="ECO:0000256" key="2">
    <source>
        <dbReference type="ARBA" id="ARBA00022801"/>
    </source>
</evidence>
<organism evidence="4 5">
    <name type="scientific">Stappia sediminis</name>
    <dbReference type="NCBI Taxonomy" id="2692190"/>
    <lineage>
        <taxon>Bacteria</taxon>
        <taxon>Pseudomonadati</taxon>
        <taxon>Pseudomonadota</taxon>
        <taxon>Alphaproteobacteria</taxon>
        <taxon>Hyphomicrobiales</taxon>
        <taxon>Stappiaceae</taxon>
        <taxon>Stappia</taxon>
    </lineage>
</organism>
<keyword evidence="2" id="KW-0378">Hydrolase</keyword>
<comment type="caution">
    <text evidence="4">The sequence shown here is derived from an EMBL/GenBank/DDBJ whole genome shotgun (WGS) entry which is preliminary data.</text>
</comment>
<keyword evidence="5" id="KW-1185">Reference proteome</keyword>
<dbReference type="PROSITE" id="PS00893">
    <property type="entry name" value="NUDIX_BOX"/>
    <property type="match status" value="1"/>
</dbReference>
<dbReference type="EMBL" id="WUMV01000003">
    <property type="protein sequence ID" value="MXN64879.1"/>
    <property type="molecule type" value="Genomic_DNA"/>
</dbReference>
<dbReference type="InterPro" id="IPR015797">
    <property type="entry name" value="NUDIX_hydrolase-like_dom_sf"/>
</dbReference>
<dbReference type="Pfam" id="PF00293">
    <property type="entry name" value="NUDIX"/>
    <property type="match status" value="1"/>
</dbReference>
<accession>A0A7X3LTL6</accession>
<sequence>MNGVVLNAPPSPPFGLKHKAYVYLTCGTRLLVFSQPDEPEIGLQVPGGTIDPGESYLHGARREFTEETGLSLTSALEPLIDQDVFFDNSAGRDLHRRRLYHGRTARIERHEWEHYEMSPSAGGDPIRFRLFWIDLHSRTAHDPSLFFAGFAEPLDLIRKRIGERL</sequence>
<evidence type="ECO:0000256" key="1">
    <source>
        <dbReference type="ARBA" id="ARBA00001946"/>
    </source>
</evidence>
<dbReference type="CDD" id="cd04663">
    <property type="entry name" value="NUDIX_Hydrolase"/>
    <property type="match status" value="1"/>
</dbReference>
<dbReference type="InterPro" id="IPR000086">
    <property type="entry name" value="NUDIX_hydrolase_dom"/>
</dbReference>
<evidence type="ECO:0000259" key="3">
    <source>
        <dbReference type="PROSITE" id="PS51462"/>
    </source>
</evidence>
<protein>
    <submittedName>
        <fullName evidence="4">NUDIX domain-containing protein</fullName>
    </submittedName>
</protein>
<name>A0A7X3LTL6_9HYPH</name>
<dbReference type="GO" id="GO:0016787">
    <property type="term" value="F:hydrolase activity"/>
    <property type="evidence" value="ECO:0007669"/>
    <property type="project" value="UniProtKB-KW"/>
</dbReference>
<proteinExistence type="predicted"/>
<evidence type="ECO:0000313" key="5">
    <source>
        <dbReference type="Proteomes" id="UP000433101"/>
    </source>
</evidence>
<dbReference type="Gene3D" id="3.90.79.10">
    <property type="entry name" value="Nucleoside Triphosphate Pyrophosphohydrolase"/>
    <property type="match status" value="1"/>
</dbReference>
<comment type="cofactor">
    <cofactor evidence="1">
        <name>Mg(2+)</name>
        <dbReference type="ChEBI" id="CHEBI:18420"/>
    </cofactor>
</comment>
<dbReference type="AlphaFoldDB" id="A0A7X3LTL6"/>
<dbReference type="PROSITE" id="PS51462">
    <property type="entry name" value="NUDIX"/>
    <property type="match status" value="1"/>
</dbReference>
<dbReference type="SUPFAM" id="SSF55811">
    <property type="entry name" value="Nudix"/>
    <property type="match status" value="1"/>
</dbReference>
<evidence type="ECO:0000313" key="4">
    <source>
        <dbReference type="EMBL" id="MXN64879.1"/>
    </source>
</evidence>
<feature type="domain" description="Nudix hydrolase" evidence="3">
    <location>
        <begin position="15"/>
        <end position="156"/>
    </location>
</feature>
<reference evidence="4 5" key="1">
    <citation type="submission" date="2019-12" db="EMBL/GenBank/DDBJ databases">
        <authorList>
            <person name="Li M."/>
        </authorList>
    </citation>
    <scope>NUCLEOTIDE SEQUENCE [LARGE SCALE GENOMIC DNA]</scope>
    <source>
        <strain evidence="4 5">GBMRC 2046</strain>
    </source>
</reference>